<keyword evidence="3" id="KW-1185">Reference proteome</keyword>
<gene>
    <name evidence="2" type="ORF">VL20_5139</name>
</gene>
<evidence type="ECO:0000313" key="2">
    <source>
        <dbReference type="EMBL" id="AKV69992.1"/>
    </source>
</evidence>
<dbReference type="EMBL" id="CP011339">
    <property type="protein sequence ID" value="AKV69992.1"/>
    <property type="molecule type" value="Genomic_DNA"/>
</dbReference>
<dbReference type="AlphaFoldDB" id="A0A0K1S775"/>
<proteinExistence type="predicted"/>
<protein>
    <submittedName>
        <fullName evidence="2">Uncharacterized protein</fullName>
    </submittedName>
</protein>
<feature type="region of interest" description="Disordered" evidence="1">
    <location>
        <begin position="1"/>
        <end position="37"/>
    </location>
</feature>
<dbReference type="Proteomes" id="UP000068167">
    <property type="component" value="Chromosome"/>
</dbReference>
<sequence length="37" mass="4289">MPPLDFSTRYSPLRGMKSDQNINDPERSRRVNPRASV</sequence>
<accession>A0A0K1S775</accession>
<evidence type="ECO:0000313" key="3">
    <source>
        <dbReference type="Proteomes" id="UP000068167"/>
    </source>
</evidence>
<dbReference type="KEGG" id="mpk:VL20_5139"/>
<reference evidence="2 3" key="1">
    <citation type="journal article" date="2016" name="Stand. Genomic Sci.">
        <title>Complete genome sequence and genomic characterization of Microcystis panniformis FACHB 1757 by third-generation sequencing.</title>
        <authorList>
            <person name="Zhang J.Y."/>
            <person name="Guan R."/>
            <person name="Zhang H.J."/>
            <person name="Li H."/>
            <person name="Xiao P."/>
            <person name="Yu G.L."/>
            <person name="Du L."/>
            <person name="Cao D.M."/>
            <person name="Zhu B.C."/>
            <person name="Li R.H."/>
            <person name="Lu Z.H."/>
        </authorList>
    </citation>
    <scope>NUCLEOTIDE SEQUENCE [LARGE SCALE GENOMIC DNA]</scope>
    <source>
        <strain evidence="2 3">FACHB-1757</strain>
    </source>
</reference>
<name>A0A0K1S775_9CHRO</name>
<evidence type="ECO:0000256" key="1">
    <source>
        <dbReference type="SAM" id="MobiDB-lite"/>
    </source>
</evidence>
<organism evidence="2 3">
    <name type="scientific">Microcystis panniformis FACHB-1757</name>
    <dbReference type="NCBI Taxonomy" id="1638788"/>
    <lineage>
        <taxon>Bacteria</taxon>
        <taxon>Bacillati</taxon>
        <taxon>Cyanobacteriota</taxon>
        <taxon>Cyanophyceae</taxon>
        <taxon>Oscillatoriophycideae</taxon>
        <taxon>Chroococcales</taxon>
        <taxon>Microcystaceae</taxon>
        <taxon>Microcystis</taxon>
    </lineage>
</organism>
<dbReference type="PATRIC" id="fig|1638788.3.peg.5186"/>